<dbReference type="Proteomes" id="UP000176204">
    <property type="component" value="Chromosome I"/>
</dbReference>
<feature type="transmembrane region" description="Helical" evidence="1">
    <location>
        <begin position="6"/>
        <end position="23"/>
    </location>
</feature>
<dbReference type="RefSeq" id="WP_067771809.1">
    <property type="nucleotide sequence ID" value="NZ_LIGX01000001.1"/>
</dbReference>
<evidence type="ECO:0000256" key="1">
    <source>
        <dbReference type="SAM" id="Phobius"/>
    </source>
</evidence>
<dbReference type="KEGG" id="agl:PYTT_1370"/>
<organism evidence="2 3">
    <name type="scientific">Akkermansia glycaniphila</name>
    <dbReference type="NCBI Taxonomy" id="1679444"/>
    <lineage>
        <taxon>Bacteria</taxon>
        <taxon>Pseudomonadati</taxon>
        <taxon>Verrucomicrobiota</taxon>
        <taxon>Verrucomicrobiia</taxon>
        <taxon>Verrucomicrobiales</taxon>
        <taxon>Akkermansiaceae</taxon>
        <taxon>Akkermansia</taxon>
    </lineage>
</organism>
<keyword evidence="1" id="KW-1133">Transmembrane helix</keyword>
<name>A0A1C7PAE9_9BACT</name>
<dbReference type="AlphaFoldDB" id="A0A1C7PAE9"/>
<evidence type="ECO:0000313" key="3">
    <source>
        <dbReference type="Proteomes" id="UP000176204"/>
    </source>
</evidence>
<protein>
    <submittedName>
        <fullName evidence="2">Uncharacterized protein</fullName>
    </submittedName>
</protein>
<evidence type="ECO:0000313" key="2">
    <source>
        <dbReference type="EMBL" id="SEH87433.1"/>
    </source>
</evidence>
<keyword evidence="1" id="KW-0472">Membrane</keyword>
<accession>A0A1C7PAE9</accession>
<dbReference type="EMBL" id="LT629973">
    <property type="protein sequence ID" value="SEH87433.1"/>
    <property type="molecule type" value="Genomic_DNA"/>
</dbReference>
<keyword evidence="3" id="KW-1185">Reference proteome</keyword>
<proteinExistence type="predicted"/>
<keyword evidence="1" id="KW-0812">Transmembrane</keyword>
<dbReference type="STRING" id="1679444.PYTT_1370"/>
<gene>
    <name evidence="2" type="ORF">PYTT_1370</name>
</gene>
<reference evidence="3" key="1">
    <citation type="submission" date="2016-09" db="EMBL/GenBank/DDBJ databases">
        <authorList>
            <person name="Koehorst J."/>
        </authorList>
    </citation>
    <scope>NUCLEOTIDE SEQUENCE [LARGE SCALE GENOMIC DNA]</scope>
</reference>
<sequence>MTPSLWTWQIVAYLCCVAIGWLAHDAYNLATKPDRVPEQKKSAVRYWVNTKWKAAGRIHVDGCKWYGIGHGYYTANPPAEAVPCKLCQPQN</sequence>